<dbReference type="InterPro" id="IPR033469">
    <property type="entry name" value="CYTH-like_dom_sf"/>
</dbReference>
<feature type="domain" description="CYTH" evidence="1">
    <location>
        <begin position="2"/>
        <end position="202"/>
    </location>
</feature>
<dbReference type="PANTHER" id="PTHR39569:SF1">
    <property type="entry name" value="INORGANIC TRIPHOSPHATASE"/>
    <property type="match status" value="1"/>
</dbReference>
<dbReference type="InterPro" id="IPR039013">
    <property type="entry name" value="YgiF"/>
</dbReference>
<dbReference type="InterPro" id="IPR007899">
    <property type="entry name" value="CHAD_dom"/>
</dbReference>
<keyword evidence="4" id="KW-1185">Reference proteome</keyword>
<dbReference type="GO" id="GO:0050355">
    <property type="term" value="F:inorganic triphosphate phosphatase activity"/>
    <property type="evidence" value="ECO:0007669"/>
    <property type="project" value="InterPro"/>
</dbReference>
<evidence type="ECO:0000259" key="1">
    <source>
        <dbReference type="PROSITE" id="PS51707"/>
    </source>
</evidence>
<name>A0AAV5N457_9GAMM</name>
<dbReference type="Pfam" id="PF01928">
    <property type="entry name" value="CYTH"/>
    <property type="match status" value="1"/>
</dbReference>
<dbReference type="PROSITE" id="PS51707">
    <property type="entry name" value="CYTH"/>
    <property type="match status" value="1"/>
</dbReference>
<gene>
    <name evidence="3" type="ORF">SOASR030_30030</name>
</gene>
<accession>A0AAV5N457</accession>
<dbReference type="AlphaFoldDB" id="A0AAV5N457"/>
<dbReference type="PROSITE" id="PS51708">
    <property type="entry name" value="CHAD"/>
    <property type="match status" value="1"/>
</dbReference>
<dbReference type="GO" id="GO:0046872">
    <property type="term" value="F:metal ion binding"/>
    <property type="evidence" value="ECO:0007669"/>
    <property type="project" value="TreeGrafter"/>
</dbReference>
<dbReference type="RefSeq" id="WP_027275009.1">
    <property type="nucleotide sequence ID" value="NZ_BRLH01000009.1"/>
</dbReference>
<dbReference type="SUPFAM" id="SSF55154">
    <property type="entry name" value="CYTH-like phosphatases"/>
    <property type="match status" value="1"/>
</dbReference>
<protein>
    <submittedName>
        <fullName evidence="3">CYTH domain-containing protein</fullName>
    </submittedName>
</protein>
<evidence type="ECO:0000313" key="4">
    <source>
        <dbReference type="Proteomes" id="UP001058124"/>
    </source>
</evidence>
<organism evidence="3 4">
    <name type="scientific">Leminorella grimontii</name>
    <dbReference type="NCBI Taxonomy" id="82981"/>
    <lineage>
        <taxon>Bacteria</taxon>
        <taxon>Pseudomonadati</taxon>
        <taxon>Pseudomonadota</taxon>
        <taxon>Gammaproteobacteria</taxon>
        <taxon>Enterobacterales</taxon>
        <taxon>Budviciaceae</taxon>
        <taxon>Leminorella</taxon>
    </lineage>
</organism>
<dbReference type="InterPro" id="IPR023577">
    <property type="entry name" value="CYTH_domain"/>
</dbReference>
<proteinExistence type="predicted"/>
<dbReference type="PANTHER" id="PTHR39569">
    <property type="entry name" value="INORGANIC TRIPHOSPHATASE"/>
    <property type="match status" value="1"/>
</dbReference>
<dbReference type="Proteomes" id="UP001058124">
    <property type="component" value="Unassembled WGS sequence"/>
</dbReference>
<reference evidence="3" key="1">
    <citation type="submission" date="2022-06" db="EMBL/GenBank/DDBJ databases">
        <title>Draft genome sequences of Leminorella grimontii str. JCM5902.</title>
        <authorList>
            <person name="Wakabayashi Y."/>
            <person name="Kojima K."/>
        </authorList>
    </citation>
    <scope>NUCLEOTIDE SEQUENCE</scope>
    <source>
        <strain evidence="3">JCM 5902</strain>
    </source>
</reference>
<dbReference type="CDD" id="cd07756">
    <property type="entry name" value="CYTH-like_Pase_CHAD"/>
    <property type="match status" value="1"/>
</dbReference>
<comment type="caution">
    <text evidence="3">The sequence shown here is derived from an EMBL/GenBank/DDBJ whole genome shotgun (WGS) entry which is preliminary data.</text>
</comment>
<dbReference type="Gene3D" id="2.40.320.10">
    <property type="entry name" value="Hypothetical Protein Pfu-838710-001"/>
    <property type="match status" value="1"/>
</dbReference>
<evidence type="ECO:0000313" key="3">
    <source>
        <dbReference type="EMBL" id="GKX56891.1"/>
    </source>
</evidence>
<dbReference type="SMART" id="SM01118">
    <property type="entry name" value="CYTH"/>
    <property type="match status" value="1"/>
</dbReference>
<feature type="domain" description="CHAD" evidence="2">
    <location>
        <begin position="218"/>
        <end position="428"/>
    </location>
</feature>
<dbReference type="EMBL" id="BRLH01000009">
    <property type="protein sequence ID" value="GKX56891.1"/>
    <property type="molecule type" value="Genomic_DNA"/>
</dbReference>
<evidence type="ECO:0000259" key="2">
    <source>
        <dbReference type="PROSITE" id="PS51708"/>
    </source>
</evidence>
<dbReference type="Pfam" id="PF05235">
    <property type="entry name" value="CHAD"/>
    <property type="match status" value="1"/>
</dbReference>
<sequence>MSIEVELKFIVEPTAVEALKVLVAGWPVQSRETLRLSNTYYDTADGLLRRHRVGLRVRGNDGRFEMTLKSGGSHVGGVSHRAEHNVPLKSERLEIGLLPESAWPEEISASGLEGALGALFTTDFTREAWLVNEGESQIEVALDLGEVRVGEQREPICELEMELKAGRVEDVLALAKRLASATGVRLGSLSKAARGYRLSQGSSELMPEPFGLLALPARATVEQGFCAALEWALAHWQRNEASWFEGHANAQQEVRRALVAVRQAIALVGGMIPRKASSALRERLLALEERLSARHAAGDVCYGEGYLALKLELMDWMLGQRWRAFIDERDEKKLNGSFKRFADVMLSRCRAELKEAFCAPLTPDEYKDRKPRLERMIIAFWLLSGAYPDAAAGYIDAWQLLYDGAGDREAHRLRALAQPGFWLSGDGRA</sequence>